<sequence length="335" mass="38748">MAAPRCVRPFFGPAKRVKIIPPRSYTQAFSRAKSSNADDEFDNNAAVEDFKDVENMTLDERLEYMGINAAEYKSMYKSQRAAERKFAAWEPKTSAEAAARWKELQSSPDDLSMLQMYKRAGIEPIKLAKERKIGLPGGEKEPLDPELQKQVDVLRTPINVQAIDYRPLRRSPEHGVPVCDLQLRTYSIRNLLLFADFAMRAAYYMGLPARGPIPLPRITERWTVPRSNFIFKKSQENFERITMRRLIQIQDGHPDVVKAWLAFLQKHQYYGVGMKANIWEYESLEDATRVGVKIEEGDYSKRREGPMLEKVKEILGSDKYKDAMKEYKNPVELRM</sequence>
<evidence type="ECO:0000313" key="8">
    <source>
        <dbReference type="EMBL" id="PSN71194.1"/>
    </source>
</evidence>
<evidence type="ECO:0000256" key="6">
    <source>
        <dbReference type="ARBA" id="ARBA00078476"/>
    </source>
</evidence>
<dbReference type="HAMAP" id="MF_00508">
    <property type="entry name" value="Ribosomal_uS10"/>
    <property type="match status" value="1"/>
</dbReference>
<dbReference type="GO" id="GO:0003735">
    <property type="term" value="F:structural constituent of ribosome"/>
    <property type="evidence" value="ECO:0007669"/>
    <property type="project" value="InterPro"/>
</dbReference>
<protein>
    <recommendedName>
        <fullName evidence="4">Small ribosomal subunit protein uS10m</fullName>
    </recommendedName>
    <alternativeName>
        <fullName evidence="5">37S ribosomal protein S10, mitochondrial</fullName>
    </alternativeName>
    <alternativeName>
        <fullName evidence="6">Mitochondrial ribosomal small subunit protein 10</fullName>
    </alternativeName>
</protein>
<keyword evidence="2 8" id="KW-0689">Ribosomal protein</keyword>
<reference evidence="8 9" key="1">
    <citation type="journal article" date="2018" name="Front. Microbiol.">
        <title>Genome-Wide Analysis of Corynespora cassiicola Leaf Fall Disease Putative Effectors.</title>
        <authorList>
            <person name="Lopez D."/>
            <person name="Ribeiro S."/>
            <person name="Label P."/>
            <person name="Fumanal B."/>
            <person name="Venisse J.S."/>
            <person name="Kohler A."/>
            <person name="de Oliveira R.R."/>
            <person name="Labutti K."/>
            <person name="Lipzen A."/>
            <person name="Lail K."/>
            <person name="Bauer D."/>
            <person name="Ohm R.A."/>
            <person name="Barry K.W."/>
            <person name="Spatafora J."/>
            <person name="Grigoriev I.V."/>
            <person name="Martin F.M."/>
            <person name="Pujade-Renaud V."/>
        </authorList>
    </citation>
    <scope>NUCLEOTIDE SEQUENCE [LARGE SCALE GENOMIC DNA]</scope>
    <source>
        <strain evidence="8 9">Philippines</strain>
    </source>
</reference>
<dbReference type="PANTHER" id="PTHR11700">
    <property type="entry name" value="30S RIBOSOMAL PROTEIN S10 FAMILY MEMBER"/>
    <property type="match status" value="1"/>
</dbReference>
<dbReference type="OrthoDB" id="366214at2759"/>
<dbReference type="STRING" id="1448308.A0A2T2P0I3"/>
<dbReference type="Pfam" id="PF00338">
    <property type="entry name" value="Ribosomal_S10"/>
    <property type="match status" value="1"/>
</dbReference>
<evidence type="ECO:0000256" key="1">
    <source>
        <dbReference type="ARBA" id="ARBA00007102"/>
    </source>
</evidence>
<evidence type="ECO:0000256" key="5">
    <source>
        <dbReference type="ARBA" id="ARBA00042916"/>
    </source>
</evidence>
<dbReference type="Gene3D" id="3.30.70.600">
    <property type="entry name" value="Ribosomal protein S10 domain"/>
    <property type="match status" value="1"/>
</dbReference>
<keyword evidence="3" id="KW-0687">Ribonucleoprotein</keyword>
<dbReference type="InterPro" id="IPR027486">
    <property type="entry name" value="Ribosomal_uS10_dom"/>
</dbReference>
<dbReference type="GO" id="GO:1990904">
    <property type="term" value="C:ribonucleoprotein complex"/>
    <property type="evidence" value="ECO:0007669"/>
    <property type="project" value="UniProtKB-KW"/>
</dbReference>
<organism evidence="8 9">
    <name type="scientific">Corynespora cassiicola Philippines</name>
    <dbReference type="NCBI Taxonomy" id="1448308"/>
    <lineage>
        <taxon>Eukaryota</taxon>
        <taxon>Fungi</taxon>
        <taxon>Dikarya</taxon>
        <taxon>Ascomycota</taxon>
        <taxon>Pezizomycotina</taxon>
        <taxon>Dothideomycetes</taxon>
        <taxon>Pleosporomycetidae</taxon>
        <taxon>Pleosporales</taxon>
        <taxon>Corynesporascaceae</taxon>
        <taxon>Corynespora</taxon>
    </lineage>
</organism>
<dbReference type="AlphaFoldDB" id="A0A2T2P0I3"/>
<dbReference type="EMBL" id="KZ678131">
    <property type="protein sequence ID" value="PSN71194.1"/>
    <property type="molecule type" value="Genomic_DNA"/>
</dbReference>
<dbReference type="InterPro" id="IPR001848">
    <property type="entry name" value="Ribosomal_uS10"/>
</dbReference>
<dbReference type="Proteomes" id="UP000240883">
    <property type="component" value="Unassembled WGS sequence"/>
</dbReference>
<name>A0A2T2P0I3_CORCC</name>
<dbReference type="SMART" id="SM01403">
    <property type="entry name" value="Ribosomal_S10"/>
    <property type="match status" value="1"/>
</dbReference>
<gene>
    <name evidence="8" type="ORF">BS50DRAFT_570597</name>
</gene>
<accession>A0A2T2P0I3</accession>
<evidence type="ECO:0000259" key="7">
    <source>
        <dbReference type="SMART" id="SM01403"/>
    </source>
</evidence>
<dbReference type="InterPro" id="IPR036838">
    <property type="entry name" value="Ribosomal_uS10_dom_sf"/>
</dbReference>
<evidence type="ECO:0000256" key="4">
    <source>
        <dbReference type="ARBA" id="ARBA00035261"/>
    </source>
</evidence>
<feature type="domain" description="Small ribosomal subunit protein uS10" evidence="7">
    <location>
        <begin position="180"/>
        <end position="277"/>
    </location>
</feature>
<keyword evidence="9" id="KW-1185">Reference proteome</keyword>
<dbReference type="SUPFAM" id="SSF54999">
    <property type="entry name" value="Ribosomal protein S10"/>
    <property type="match status" value="1"/>
</dbReference>
<proteinExistence type="inferred from homology"/>
<evidence type="ECO:0000256" key="2">
    <source>
        <dbReference type="ARBA" id="ARBA00022980"/>
    </source>
</evidence>
<evidence type="ECO:0000313" key="9">
    <source>
        <dbReference type="Proteomes" id="UP000240883"/>
    </source>
</evidence>
<dbReference type="FunFam" id="3.30.70.600:FF:000003">
    <property type="entry name" value="30S ribosomal protein S10"/>
    <property type="match status" value="1"/>
</dbReference>
<evidence type="ECO:0000256" key="3">
    <source>
        <dbReference type="ARBA" id="ARBA00023274"/>
    </source>
</evidence>
<dbReference type="GO" id="GO:0005840">
    <property type="term" value="C:ribosome"/>
    <property type="evidence" value="ECO:0007669"/>
    <property type="project" value="UniProtKB-KW"/>
</dbReference>
<comment type="similarity">
    <text evidence="1">Belongs to the universal ribosomal protein uS10 family.</text>
</comment>
<dbReference type="GO" id="GO:0006412">
    <property type="term" value="P:translation"/>
    <property type="evidence" value="ECO:0007669"/>
    <property type="project" value="InterPro"/>
</dbReference>